<protein>
    <recommendedName>
        <fullName evidence="3">SH3 domain-containing protein</fullName>
    </recommendedName>
</protein>
<keyword evidence="2" id="KW-1185">Reference proteome</keyword>
<sequence>MRKLILLLIVIINCQMAQKEYRELTMTDDEKLAELNEWNKKNREKENVESEVIKKREQELEERRYPYEEERSEYLVKCRDRANKLVVHHAGIYDVRAYEPGQLTVGSAQYNPGGSNLVGAPNIFMDYVFTLIDKKTGEILVREFENVRCVYGHHRTGLWLINKDRPKGIFKKNIWINPEIKGKQFKDLN</sequence>
<organism evidence="1 2">
    <name type="scientific">Leptospira ainlahdjerensis</name>
    <dbReference type="NCBI Taxonomy" id="2810033"/>
    <lineage>
        <taxon>Bacteria</taxon>
        <taxon>Pseudomonadati</taxon>
        <taxon>Spirochaetota</taxon>
        <taxon>Spirochaetia</taxon>
        <taxon>Leptospirales</taxon>
        <taxon>Leptospiraceae</taxon>
        <taxon>Leptospira</taxon>
    </lineage>
</organism>
<dbReference type="RefSeq" id="WP_205280644.1">
    <property type="nucleotide sequence ID" value="NZ_JAFFPU010000066.1"/>
</dbReference>
<comment type="caution">
    <text evidence="1">The sequence shown here is derived from an EMBL/GenBank/DDBJ whole genome shotgun (WGS) entry which is preliminary data.</text>
</comment>
<evidence type="ECO:0000313" key="2">
    <source>
        <dbReference type="Proteomes" id="UP000724686"/>
    </source>
</evidence>
<reference evidence="1 2" key="1">
    <citation type="submission" date="2021-02" db="EMBL/GenBank/DDBJ databases">
        <title>Leptospira ainlahdjerensis sp. nov., Leptospira ainazelensis sp. nov., Leptospira abararensis sp. nov. and Leptospira chreensis sp. nov., four new species isolated from water sources in Algeria.</title>
        <authorList>
            <person name="Amara Korba A."/>
            <person name="Kainiu M."/>
            <person name="Vincent A.T."/>
            <person name="Mariet J.-F."/>
            <person name="Veyrier F.J."/>
            <person name="Goarant C."/>
            <person name="Picardeau M."/>
        </authorList>
    </citation>
    <scope>NUCLEOTIDE SEQUENCE [LARGE SCALE GENOMIC DNA]</scope>
    <source>
        <strain evidence="1 2">201903070</strain>
    </source>
</reference>
<gene>
    <name evidence="1" type="ORF">JWG45_16005</name>
</gene>
<name>A0ABS2UE50_9LEPT</name>
<evidence type="ECO:0008006" key="3">
    <source>
        <dbReference type="Google" id="ProtNLM"/>
    </source>
</evidence>
<dbReference type="EMBL" id="JAFFPU010000066">
    <property type="protein sequence ID" value="MBM9578650.1"/>
    <property type="molecule type" value="Genomic_DNA"/>
</dbReference>
<dbReference type="Proteomes" id="UP000724686">
    <property type="component" value="Unassembled WGS sequence"/>
</dbReference>
<evidence type="ECO:0000313" key="1">
    <source>
        <dbReference type="EMBL" id="MBM9578650.1"/>
    </source>
</evidence>
<proteinExistence type="predicted"/>
<accession>A0ABS2UE50</accession>